<feature type="transmembrane region" description="Helical" evidence="1">
    <location>
        <begin position="181"/>
        <end position="198"/>
    </location>
</feature>
<evidence type="ECO:0000313" key="2">
    <source>
        <dbReference type="EMBL" id="QDT31296.1"/>
    </source>
</evidence>
<feature type="transmembrane region" description="Helical" evidence="1">
    <location>
        <begin position="77"/>
        <end position="102"/>
    </location>
</feature>
<organism evidence="2 3">
    <name type="scientific">Thalassoglobus polymorphus</name>
    <dbReference type="NCBI Taxonomy" id="2527994"/>
    <lineage>
        <taxon>Bacteria</taxon>
        <taxon>Pseudomonadati</taxon>
        <taxon>Planctomycetota</taxon>
        <taxon>Planctomycetia</taxon>
        <taxon>Planctomycetales</taxon>
        <taxon>Planctomycetaceae</taxon>
        <taxon>Thalassoglobus</taxon>
    </lineage>
</organism>
<dbReference type="OrthoDB" id="209461at2"/>
<evidence type="ECO:0000313" key="3">
    <source>
        <dbReference type="Proteomes" id="UP000315724"/>
    </source>
</evidence>
<keyword evidence="3" id="KW-1185">Reference proteome</keyword>
<feature type="transmembrane region" description="Helical" evidence="1">
    <location>
        <begin position="133"/>
        <end position="152"/>
    </location>
</feature>
<feature type="transmembrane region" description="Helical" evidence="1">
    <location>
        <begin position="219"/>
        <end position="239"/>
    </location>
</feature>
<feature type="transmembrane region" description="Helical" evidence="1">
    <location>
        <begin position="327"/>
        <end position="360"/>
    </location>
</feature>
<sequence>MSPEVPRPTAETHSNNLVVWLAGVMFLVVQRPLYSHSLWWNLSRGREVAHGIFSPVKELLTLERAFEADWCSGLPFYLFWSTGGIHFLAAIPLLASTFLLIFLGKKLSAANGTWAVALMLPLFLWSVRGELQPVPGLIDLLGLVVLWQVLSARRSKRQLIFSVLLLFAVWSNFAPRPGWGLLWLLLTVGFQQSVDNAITKKKNKRSKVAERSNTHFMQSSLAVVVAALIGGICNPRGILSWRDSFVLMMPSTFVSPEFRLERAWSGAFNSKSWSVEETAFLLLFFLSVGLVVRAIWLSQRVEASTGSNSNDEGDLARDRSRNRQRNLALISLFSLPLLGCLLAKANLPICSLWLVLAVLWFSDQSVPSEKKTREHVQGWRLTSVAAIIFGIALVDATGISSLSTRRLGWGIDSEIDVRLLNLPQLDPDGEQLIGWSPDTRSVGAALWIDEGMKFVDVPQRALLGGRLREHSQQLEDLRGAHRASYFRDDGSQGGWVRKFSEWNVDLLILPVEFEVIHRELMKSPWRPLDMDSPAVPYGSSANSRMSQLVLEVIQQQGFVEFGPWQPSVENYSGHGWRFDFVELLGGGTDPAAAIRQSRLFRTMDIPVAALRALVPVRTGKVRGPLAHELGLCQRDLAYQEWTTFGQASVFRRLVLREFPSDSAGSSSATPLWGELTPDEIETPEVWEESVQLYLRGDLHGAIQTLPGETSQQCFASAMLWLELGETGSAMQELEKLLKLNPDRPMQIAANYWREQIQQFSEF</sequence>
<dbReference type="AlphaFoldDB" id="A0A517QI28"/>
<gene>
    <name evidence="2" type="ORF">Mal48_05290</name>
</gene>
<dbReference type="RefSeq" id="WP_145195764.1">
    <property type="nucleotide sequence ID" value="NZ_CP036267.1"/>
</dbReference>
<feature type="transmembrane region" description="Helical" evidence="1">
    <location>
        <begin position="278"/>
        <end position="296"/>
    </location>
</feature>
<proteinExistence type="predicted"/>
<feature type="transmembrane region" description="Helical" evidence="1">
    <location>
        <begin position="159"/>
        <end position="175"/>
    </location>
</feature>
<reference evidence="2 3" key="1">
    <citation type="submission" date="2019-02" db="EMBL/GenBank/DDBJ databases">
        <title>Deep-cultivation of Planctomycetes and their phenomic and genomic characterization uncovers novel biology.</title>
        <authorList>
            <person name="Wiegand S."/>
            <person name="Jogler M."/>
            <person name="Boedeker C."/>
            <person name="Pinto D."/>
            <person name="Vollmers J."/>
            <person name="Rivas-Marin E."/>
            <person name="Kohn T."/>
            <person name="Peeters S.H."/>
            <person name="Heuer A."/>
            <person name="Rast P."/>
            <person name="Oberbeckmann S."/>
            <person name="Bunk B."/>
            <person name="Jeske O."/>
            <person name="Meyerdierks A."/>
            <person name="Storesund J.E."/>
            <person name="Kallscheuer N."/>
            <person name="Luecker S."/>
            <person name="Lage O.M."/>
            <person name="Pohl T."/>
            <person name="Merkel B.J."/>
            <person name="Hornburger P."/>
            <person name="Mueller R.-W."/>
            <person name="Bruemmer F."/>
            <person name="Labrenz M."/>
            <person name="Spormann A.M."/>
            <person name="Op den Camp H."/>
            <person name="Overmann J."/>
            <person name="Amann R."/>
            <person name="Jetten M.S.M."/>
            <person name="Mascher T."/>
            <person name="Medema M.H."/>
            <person name="Devos D.P."/>
            <person name="Kaster A.-K."/>
            <person name="Ovreas L."/>
            <person name="Rohde M."/>
            <person name="Galperin M.Y."/>
            <person name="Jogler C."/>
        </authorList>
    </citation>
    <scope>NUCLEOTIDE SEQUENCE [LARGE SCALE GENOMIC DNA]</scope>
    <source>
        <strain evidence="2 3">Mal48</strain>
    </source>
</reference>
<dbReference type="KEGG" id="tpol:Mal48_05290"/>
<feature type="transmembrane region" description="Helical" evidence="1">
    <location>
        <begin position="109"/>
        <end position="127"/>
    </location>
</feature>
<keyword evidence="1" id="KW-0472">Membrane</keyword>
<feature type="transmembrane region" description="Helical" evidence="1">
    <location>
        <begin position="17"/>
        <end position="34"/>
    </location>
</feature>
<keyword evidence="1" id="KW-1133">Transmembrane helix</keyword>
<dbReference type="Proteomes" id="UP000315724">
    <property type="component" value="Chromosome"/>
</dbReference>
<dbReference type="EMBL" id="CP036267">
    <property type="protein sequence ID" value="QDT31296.1"/>
    <property type="molecule type" value="Genomic_DNA"/>
</dbReference>
<protein>
    <submittedName>
        <fullName evidence="2">Uncharacterized protein</fullName>
    </submittedName>
</protein>
<keyword evidence="1" id="KW-0812">Transmembrane</keyword>
<evidence type="ECO:0000256" key="1">
    <source>
        <dbReference type="SAM" id="Phobius"/>
    </source>
</evidence>
<name>A0A517QI28_9PLAN</name>
<accession>A0A517QI28</accession>